<dbReference type="AlphaFoldDB" id="A0A8X6JKB0"/>
<name>A0A8X6JKB0_TRICU</name>
<dbReference type="Proteomes" id="UP000887116">
    <property type="component" value="Unassembled WGS sequence"/>
</dbReference>
<reference evidence="1" key="1">
    <citation type="submission" date="2020-07" db="EMBL/GenBank/DDBJ databases">
        <title>Multicomponent nature underlies the extraordinary mechanical properties of spider dragline silk.</title>
        <authorList>
            <person name="Kono N."/>
            <person name="Nakamura H."/>
            <person name="Mori M."/>
            <person name="Yoshida Y."/>
            <person name="Ohtoshi R."/>
            <person name="Malay A.D."/>
            <person name="Moran D.A.P."/>
            <person name="Tomita M."/>
            <person name="Numata K."/>
            <person name="Arakawa K."/>
        </authorList>
    </citation>
    <scope>NUCLEOTIDE SEQUENCE</scope>
</reference>
<accession>A0A8X6JKB0</accession>
<feature type="non-terminal residue" evidence="1">
    <location>
        <position position="1"/>
    </location>
</feature>
<protein>
    <submittedName>
        <fullName evidence="1">Uncharacterized protein</fullName>
    </submittedName>
</protein>
<proteinExistence type="predicted"/>
<dbReference type="EMBL" id="BMAO01029005">
    <property type="protein sequence ID" value="GFR28778.1"/>
    <property type="molecule type" value="Genomic_DNA"/>
</dbReference>
<evidence type="ECO:0000313" key="2">
    <source>
        <dbReference type="Proteomes" id="UP000887116"/>
    </source>
</evidence>
<gene>
    <name evidence="1" type="ORF">TNCT_1181</name>
</gene>
<sequence>GISGRANSVAQRYIQDEQLKHVTILTVSLPQSFHAYVPFVSASVRNLNRFGCFLSEDKHILTLDPCHLYDLVAKILTDTKRSSVWTMHLFTYVDVK</sequence>
<keyword evidence="2" id="KW-1185">Reference proteome</keyword>
<evidence type="ECO:0000313" key="1">
    <source>
        <dbReference type="EMBL" id="GFR28778.1"/>
    </source>
</evidence>
<comment type="caution">
    <text evidence="1">The sequence shown here is derived from an EMBL/GenBank/DDBJ whole genome shotgun (WGS) entry which is preliminary data.</text>
</comment>
<organism evidence="1 2">
    <name type="scientific">Trichonephila clavata</name>
    <name type="common">Joro spider</name>
    <name type="synonym">Nephila clavata</name>
    <dbReference type="NCBI Taxonomy" id="2740835"/>
    <lineage>
        <taxon>Eukaryota</taxon>
        <taxon>Metazoa</taxon>
        <taxon>Ecdysozoa</taxon>
        <taxon>Arthropoda</taxon>
        <taxon>Chelicerata</taxon>
        <taxon>Arachnida</taxon>
        <taxon>Araneae</taxon>
        <taxon>Araneomorphae</taxon>
        <taxon>Entelegynae</taxon>
        <taxon>Araneoidea</taxon>
        <taxon>Nephilidae</taxon>
        <taxon>Trichonephila</taxon>
    </lineage>
</organism>